<dbReference type="AlphaFoldDB" id="A0A288QAN6"/>
<organism evidence="1 2">
    <name type="scientific">Weissella soli</name>
    <dbReference type="NCBI Taxonomy" id="155866"/>
    <lineage>
        <taxon>Bacteria</taxon>
        <taxon>Bacillati</taxon>
        <taxon>Bacillota</taxon>
        <taxon>Bacilli</taxon>
        <taxon>Lactobacillales</taxon>
        <taxon>Lactobacillaceae</taxon>
        <taxon>Weissella</taxon>
    </lineage>
</organism>
<dbReference type="OrthoDB" id="9808017at2"/>
<dbReference type="SUPFAM" id="SSF46785">
    <property type="entry name" value="Winged helix' DNA-binding domain"/>
    <property type="match status" value="1"/>
</dbReference>
<comment type="caution">
    <text evidence="1">The sequence shown here is derived from an EMBL/GenBank/DDBJ whole genome shotgun (WGS) entry which is preliminary data.</text>
</comment>
<dbReference type="InterPro" id="IPR052509">
    <property type="entry name" value="Metal_resp_DNA-bind_regulator"/>
</dbReference>
<evidence type="ECO:0000313" key="2">
    <source>
        <dbReference type="Proteomes" id="UP000254912"/>
    </source>
</evidence>
<gene>
    <name evidence="1" type="ORF">DFP99_0184</name>
</gene>
<dbReference type="InterPro" id="IPR036388">
    <property type="entry name" value="WH-like_DNA-bd_sf"/>
</dbReference>
<dbReference type="InterPro" id="IPR005149">
    <property type="entry name" value="Tscrpt_reg_PadR_N"/>
</dbReference>
<dbReference type="Proteomes" id="UP000254912">
    <property type="component" value="Unassembled WGS sequence"/>
</dbReference>
<dbReference type="PANTHER" id="PTHR33169:SF25">
    <property type="entry name" value="DNA-BINDING PROTEIN YIZB-RELATED"/>
    <property type="match status" value="1"/>
</dbReference>
<dbReference type="GO" id="GO:0003677">
    <property type="term" value="F:DNA binding"/>
    <property type="evidence" value="ECO:0007669"/>
    <property type="project" value="UniProtKB-KW"/>
</dbReference>
<accession>A0A288QAN6</accession>
<dbReference type="Pfam" id="PF03551">
    <property type="entry name" value="PadR"/>
    <property type="match status" value="1"/>
</dbReference>
<dbReference type="KEGG" id="wso:WSWS_00555"/>
<dbReference type="RefSeq" id="WP_070229838.1">
    <property type="nucleotide sequence ID" value="NZ_BJYO01000002.1"/>
</dbReference>
<dbReference type="EMBL" id="QRAS01000001">
    <property type="protein sequence ID" value="RDL11766.1"/>
    <property type="molecule type" value="Genomic_DNA"/>
</dbReference>
<sequence>MATDISKDLIRGHTDTIVLNILAQGDSYGYQIAKTVRMLSQNQYEINEATLYTIFRRLTKADAIESYWGDESQGSRRKYYHITNAGQTMLTDAQAAWDFAKVVIDELVTGQVPNPSGKPNVKVAGDEEI</sequence>
<keyword evidence="1" id="KW-0238">DNA-binding</keyword>
<evidence type="ECO:0000313" key="1">
    <source>
        <dbReference type="EMBL" id="RDL11766.1"/>
    </source>
</evidence>
<dbReference type="InterPro" id="IPR036390">
    <property type="entry name" value="WH_DNA-bd_sf"/>
</dbReference>
<name>A0A288QAN6_9LACO</name>
<protein>
    <submittedName>
        <fullName evidence="1">DNA-binding PadR family transcriptional regulator</fullName>
    </submittedName>
</protein>
<proteinExistence type="predicted"/>
<dbReference type="PANTHER" id="PTHR33169">
    <property type="entry name" value="PADR-FAMILY TRANSCRIPTIONAL REGULATOR"/>
    <property type="match status" value="1"/>
</dbReference>
<reference evidence="1 2" key="1">
    <citation type="submission" date="2018-07" db="EMBL/GenBank/DDBJ databases">
        <title>Genomic Encyclopedia of Type Strains, Phase III (KMG-III): the genomes of soil and plant-associated and newly described type strains.</title>
        <authorList>
            <person name="Whitman W."/>
        </authorList>
    </citation>
    <scope>NUCLEOTIDE SEQUENCE [LARGE SCALE GENOMIC DNA]</scope>
    <source>
        <strain evidence="1 2">CECT 7031</strain>
    </source>
</reference>
<keyword evidence="2" id="KW-1185">Reference proteome</keyword>
<dbReference type="GeneID" id="94545760"/>
<dbReference type="Gene3D" id="1.10.10.10">
    <property type="entry name" value="Winged helix-like DNA-binding domain superfamily/Winged helix DNA-binding domain"/>
    <property type="match status" value="1"/>
</dbReference>